<dbReference type="Proteomes" id="UP000784435">
    <property type="component" value="Unassembled WGS sequence"/>
</dbReference>
<gene>
    <name evidence="1" type="ORF">K8V08_13370</name>
</gene>
<evidence type="ECO:0000313" key="2">
    <source>
        <dbReference type="Proteomes" id="UP000784435"/>
    </source>
</evidence>
<protein>
    <submittedName>
        <fullName evidence="1">Uncharacterized protein</fullName>
    </submittedName>
</protein>
<accession>A0A921SQ46</accession>
<reference evidence="1" key="1">
    <citation type="journal article" date="2021" name="PeerJ">
        <title>Extensive microbial diversity within the chicken gut microbiome revealed by metagenomics and culture.</title>
        <authorList>
            <person name="Gilroy R."/>
            <person name="Ravi A."/>
            <person name="Getino M."/>
            <person name="Pursley I."/>
            <person name="Horton D.L."/>
            <person name="Alikhan N.F."/>
            <person name="Baker D."/>
            <person name="Gharbi K."/>
            <person name="Hall N."/>
            <person name="Watson M."/>
            <person name="Adriaenssens E.M."/>
            <person name="Foster-Nyarko E."/>
            <person name="Jarju S."/>
            <person name="Secka A."/>
            <person name="Antonio M."/>
            <person name="Oren A."/>
            <person name="Chaudhuri R.R."/>
            <person name="La Ragione R."/>
            <person name="Hildebrand F."/>
            <person name="Pallen M.J."/>
        </authorList>
    </citation>
    <scope>NUCLEOTIDE SEQUENCE</scope>
    <source>
        <strain evidence="1">ChiGjej5B5-7349</strain>
    </source>
</reference>
<reference evidence="1" key="2">
    <citation type="submission" date="2021-09" db="EMBL/GenBank/DDBJ databases">
        <authorList>
            <person name="Gilroy R."/>
        </authorList>
    </citation>
    <scope>NUCLEOTIDE SEQUENCE</scope>
    <source>
        <strain evidence="1">ChiGjej5B5-7349</strain>
    </source>
</reference>
<organism evidence="1 2">
    <name type="scientific">Brevibacterium senegalense</name>
    <dbReference type="NCBI Taxonomy" id="1033736"/>
    <lineage>
        <taxon>Bacteria</taxon>
        <taxon>Bacillati</taxon>
        <taxon>Actinomycetota</taxon>
        <taxon>Actinomycetes</taxon>
        <taxon>Micrococcales</taxon>
        <taxon>Brevibacteriaceae</taxon>
        <taxon>Brevibacterium</taxon>
    </lineage>
</organism>
<dbReference type="AlphaFoldDB" id="A0A921SQ46"/>
<evidence type="ECO:0000313" key="1">
    <source>
        <dbReference type="EMBL" id="HJG81389.1"/>
    </source>
</evidence>
<proteinExistence type="predicted"/>
<comment type="caution">
    <text evidence="1">The sequence shown here is derived from an EMBL/GenBank/DDBJ whole genome shotgun (WGS) entry which is preliminary data.</text>
</comment>
<name>A0A921SQ46_9MICO</name>
<dbReference type="EMBL" id="DYUK01000308">
    <property type="protein sequence ID" value="HJG81389.1"/>
    <property type="molecule type" value="Genomic_DNA"/>
</dbReference>
<sequence>MVTTARAAELHEEVRRLRIRVTALTTPQLDDGRRTHIRTALRRLSDVGAHGRPVPDLGDRVLADQVVVLLTDCLPEYGATDQQTVRALRIAQELRQDLA</sequence>